<dbReference type="InterPro" id="IPR006791">
    <property type="entry name" value="Pox_D2"/>
</dbReference>
<name>A0A2I6TDV7_VACCV</name>
<dbReference type="GO" id="GO:0044423">
    <property type="term" value="C:virion component"/>
    <property type="evidence" value="ECO:0007669"/>
    <property type="project" value="UniProtKB-KW"/>
</dbReference>
<evidence type="ECO:0000256" key="4">
    <source>
        <dbReference type="ARBA" id="ARBA00024939"/>
    </source>
</evidence>
<protein>
    <submittedName>
        <fullName evidence="6">Virion core protein</fullName>
    </submittedName>
</protein>
<keyword evidence="3" id="KW-0426">Late protein</keyword>
<evidence type="ECO:0000313" key="7">
    <source>
        <dbReference type="EMBL" id="QCI57520.1"/>
    </source>
</evidence>
<gene>
    <name evidence="6" type="ORF">44/47.1_rMVA_101</name>
    <name evidence="7" type="ORF">47.1rMVA_100</name>
</gene>
<dbReference type="Pfam" id="PF04701">
    <property type="entry name" value="Pox_D2"/>
    <property type="match status" value="1"/>
</dbReference>
<reference evidence="6" key="1">
    <citation type="submission" date="2018-12" db="EMBL/GenBank/DDBJ databases">
        <title>Identification of additional Vaccinia host-range genes.</title>
        <authorList>
            <person name="Mendez-Rios J.D."/>
            <person name="Wyatt L.S."/>
            <person name="Moss B."/>
        </authorList>
    </citation>
    <scope>NUCLEOTIDE SEQUENCE [LARGE SCALE GENOMIC DNA]</scope>
    <source>
        <strain evidence="6">44/47.1 rMVA</strain>
        <strain evidence="7">47.1 rMVA</strain>
    </source>
</reference>
<organism evidence="6">
    <name type="scientific">Vaccinia virus</name>
    <name type="common">VACV</name>
    <name type="synonym">Orthopoxvirus vaccinia</name>
    <dbReference type="NCBI Taxonomy" id="10245"/>
    <lineage>
        <taxon>Viruses</taxon>
        <taxon>Varidnaviria</taxon>
        <taxon>Bamfordvirae</taxon>
        <taxon>Nucleocytoviricota</taxon>
        <taxon>Pokkesviricetes</taxon>
        <taxon>Chitovirales</taxon>
        <taxon>Poxviridae</taxon>
        <taxon>Chordopoxvirinae</taxon>
        <taxon>Orthopoxvirus</taxon>
    </lineage>
</organism>
<dbReference type="Proteomes" id="UP000298571">
    <property type="component" value="Segment"/>
</dbReference>
<proteinExistence type="inferred from homology"/>
<comment type="similarity">
    <text evidence="5">Belongs to the orthopoxvirus OPG114 family.</text>
</comment>
<evidence type="ECO:0000256" key="3">
    <source>
        <dbReference type="ARBA" id="ARBA00022921"/>
    </source>
</evidence>
<accession>A0A2I6TDV7</accession>
<dbReference type="Proteomes" id="UP000298625">
    <property type="component" value="Segment"/>
</dbReference>
<evidence type="ECO:0000256" key="2">
    <source>
        <dbReference type="ARBA" id="ARBA00022844"/>
    </source>
</evidence>
<comment type="function">
    <text evidence="4">Late protein which is part of a large complex required for early virion morphogenesis. This complex participates in the formation of virosomes and the incorporation of virosomal contents into nascent immature virions.</text>
</comment>
<dbReference type="EMBL" id="MK314712">
    <property type="protein sequence ID" value="QCI57520.1"/>
    <property type="molecule type" value="Genomic_DNA"/>
</dbReference>
<dbReference type="EMBL" id="MK314711">
    <property type="protein sequence ID" value="QCI57324.1"/>
    <property type="molecule type" value="Genomic_DNA"/>
</dbReference>
<sequence length="156" mass="18024">MGYLLSLTIKMSINIDIKKITDLLNSSILFPDDVQELLREKYIVLERKSNGTPTVAHIYKTMARFDNKSIYRIAKFLFMNRPDVIKLLFLEDVEPLLPDKSINISINNTEYPQLEGPIGTKIALLELFNAFRTGISEPIPYYYLPLRKDINNIVTK</sequence>
<evidence type="ECO:0000256" key="5">
    <source>
        <dbReference type="ARBA" id="ARBA00034711"/>
    </source>
</evidence>
<comment type="subcellular location">
    <subcellularLocation>
        <location evidence="1">Virion</location>
    </subcellularLocation>
</comment>
<evidence type="ECO:0000313" key="6">
    <source>
        <dbReference type="EMBL" id="QCI57324.1"/>
    </source>
</evidence>
<keyword evidence="2" id="KW-0946">Virion</keyword>
<evidence type="ECO:0000256" key="1">
    <source>
        <dbReference type="ARBA" id="ARBA00004328"/>
    </source>
</evidence>